<feature type="DNA-binding region" description="H-T-H motif" evidence="2">
    <location>
        <begin position="74"/>
        <end position="93"/>
    </location>
</feature>
<dbReference type="PRINTS" id="PR00455">
    <property type="entry name" value="HTHTETR"/>
</dbReference>
<sequence length="308" mass="32227">MTPGSGARAEDTSAGHQRDAAGRQRTAGADRQPGAGAGQRVEAAGRQRDAGATRRRILDAATAEFSAHGLAGGRTARIAAAAGANQRMIYAYYGSKEGLFDAVLDAHLRLVQERVPFDAADLPGYAGRVFDFYRAHPPLSRLQMWQALERRATARALPPVAAALRDHVDAIRQGQDAGLISGLLPAERLLEHILTLAHGHVMDAGDTGRWTDGQRAALTVTVATLTGQAREAAPGDRQHGDREEHDGHEEHEERGEPSPGHPRPSPAPPGPSPEPQEAFPEPPGPSPGPGGATPGPHPLPPAGPAATG</sequence>
<reference evidence="5" key="2">
    <citation type="submission" date="2020-09" db="EMBL/GenBank/DDBJ databases">
        <authorList>
            <person name="Sun Q."/>
            <person name="Ohkuma M."/>
        </authorList>
    </citation>
    <scope>NUCLEOTIDE SEQUENCE</scope>
    <source>
        <strain evidence="5">JCM 5069</strain>
    </source>
</reference>
<dbReference type="EMBL" id="BNCD01000011">
    <property type="protein sequence ID" value="GHH81853.1"/>
    <property type="molecule type" value="Genomic_DNA"/>
</dbReference>
<dbReference type="Pfam" id="PF17926">
    <property type="entry name" value="TetR_C_21"/>
    <property type="match status" value="1"/>
</dbReference>
<dbReference type="SUPFAM" id="SSF46689">
    <property type="entry name" value="Homeodomain-like"/>
    <property type="match status" value="1"/>
</dbReference>
<feature type="compositionally biased region" description="Pro residues" evidence="3">
    <location>
        <begin position="259"/>
        <end position="288"/>
    </location>
</feature>
<dbReference type="InterPro" id="IPR041467">
    <property type="entry name" value="Sco4008_C"/>
</dbReference>
<evidence type="ECO:0000259" key="4">
    <source>
        <dbReference type="PROSITE" id="PS50977"/>
    </source>
</evidence>
<dbReference type="Pfam" id="PF00440">
    <property type="entry name" value="TetR_N"/>
    <property type="match status" value="1"/>
</dbReference>
<gene>
    <name evidence="5" type="ORF">GCM10018793_40240</name>
</gene>
<dbReference type="SUPFAM" id="SSF48498">
    <property type="entry name" value="Tetracyclin repressor-like, C-terminal domain"/>
    <property type="match status" value="1"/>
</dbReference>
<dbReference type="InterPro" id="IPR001647">
    <property type="entry name" value="HTH_TetR"/>
</dbReference>
<evidence type="ECO:0000313" key="5">
    <source>
        <dbReference type="EMBL" id="GHH81853.1"/>
    </source>
</evidence>
<dbReference type="GO" id="GO:0006355">
    <property type="term" value="P:regulation of DNA-templated transcription"/>
    <property type="evidence" value="ECO:0007669"/>
    <property type="project" value="UniProtKB-ARBA"/>
</dbReference>
<feature type="region of interest" description="Disordered" evidence="3">
    <location>
        <begin position="225"/>
        <end position="308"/>
    </location>
</feature>
<dbReference type="PROSITE" id="PS50977">
    <property type="entry name" value="HTH_TETR_2"/>
    <property type="match status" value="1"/>
</dbReference>
<dbReference type="RefSeq" id="WP_189933943.1">
    <property type="nucleotide sequence ID" value="NZ_BNCD01000011.1"/>
</dbReference>
<dbReference type="AlphaFoldDB" id="A0A919L2T8"/>
<evidence type="ECO:0000256" key="2">
    <source>
        <dbReference type="PROSITE-ProRule" id="PRU00335"/>
    </source>
</evidence>
<dbReference type="PANTHER" id="PTHR30328:SF54">
    <property type="entry name" value="HTH-TYPE TRANSCRIPTIONAL REPRESSOR SCO4008"/>
    <property type="match status" value="1"/>
</dbReference>
<feature type="domain" description="HTH tetR-type" evidence="4">
    <location>
        <begin position="51"/>
        <end position="111"/>
    </location>
</feature>
<evidence type="ECO:0000256" key="1">
    <source>
        <dbReference type="ARBA" id="ARBA00023125"/>
    </source>
</evidence>
<dbReference type="InterPro" id="IPR050109">
    <property type="entry name" value="HTH-type_TetR-like_transc_reg"/>
</dbReference>
<organism evidence="5 6">
    <name type="scientific">Streptomyces sulfonofaciens</name>
    <dbReference type="NCBI Taxonomy" id="68272"/>
    <lineage>
        <taxon>Bacteria</taxon>
        <taxon>Bacillati</taxon>
        <taxon>Actinomycetota</taxon>
        <taxon>Actinomycetes</taxon>
        <taxon>Kitasatosporales</taxon>
        <taxon>Streptomycetaceae</taxon>
        <taxon>Streptomyces</taxon>
    </lineage>
</organism>
<dbReference type="Proteomes" id="UP000603708">
    <property type="component" value="Unassembled WGS sequence"/>
</dbReference>
<dbReference type="InterPro" id="IPR009057">
    <property type="entry name" value="Homeodomain-like_sf"/>
</dbReference>
<evidence type="ECO:0000256" key="3">
    <source>
        <dbReference type="SAM" id="MobiDB-lite"/>
    </source>
</evidence>
<accession>A0A919L2T8</accession>
<dbReference type="Gene3D" id="1.10.357.10">
    <property type="entry name" value="Tetracycline Repressor, domain 2"/>
    <property type="match status" value="1"/>
</dbReference>
<comment type="caution">
    <text evidence="5">The sequence shown here is derived from an EMBL/GenBank/DDBJ whole genome shotgun (WGS) entry which is preliminary data.</text>
</comment>
<feature type="compositionally biased region" description="Pro residues" evidence="3">
    <location>
        <begin position="295"/>
        <end position="308"/>
    </location>
</feature>
<keyword evidence="6" id="KW-1185">Reference proteome</keyword>
<dbReference type="GO" id="GO:0003677">
    <property type="term" value="F:DNA binding"/>
    <property type="evidence" value="ECO:0007669"/>
    <property type="project" value="UniProtKB-UniRule"/>
</dbReference>
<feature type="compositionally biased region" description="Basic and acidic residues" evidence="3">
    <location>
        <begin position="233"/>
        <end position="256"/>
    </location>
</feature>
<proteinExistence type="predicted"/>
<evidence type="ECO:0000313" key="6">
    <source>
        <dbReference type="Proteomes" id="UP000603708"/>
    </source>
</evidence>
<reference evidence="5" key="1">
    <citation type="journal article" date="2014" name="Int. J. Syst. Evol. Microbiol.">
        <title>Complete genome sequence of Corynebacterium casei LMG S-19264T (=DSM 44701T), isolated from a smear-ripened cheese.</title>
        <authorList>
            <consortium name="US DOE Joint Genome Institute (JGI-PGF)"/>
            <person name="Walter F."/>
            <person name="Albersmeier A."/>
            <person name="Kalinowski J."/>
            <person name="Ruckert C."/>
        </authorList>
    </citation>
    <scope>NUCLEOTIDE SEQUENCE</scope>
    <source>
        <strain evidence="5">JCM 5069</strain>
    </source>
</reference>
<protein>
    <recommendedName>
        <fullName evidence="4">HTH tetR-type domain-containing protein</fullName>
    </recommendedName>
</protein>
<name>A0A919L2T8_9ACTN</name>
<feature type="compositionally biased region" description="Basic and acidic residues" evidence="3">
    <location>
        <begin position="8"/>
        <end position="22"/>
    </location>
</feature>
<keyword evidence="1 2" id="KW-0238">DNA-binding</keyword>
<dbReference type="InterPro" id="IPR036271">
    <property type="entry name" value="Tet_transcr_reg_TetR-rel_C_sf"/>
</dbReference>
<feature type="compositionally biased region" description="Basic and acidic residues" evidence="3">
    <location>
        <begin position="43"/>
        <end position="53"/>
    </location>
</feature>
<dbReference type="PANTHER" id="PTHR30328">
    <property type="entry name" value="TRANSCRIPTIONAL REPRESSOR"/>
    <property type="match status" value="1"/>
</dbReference>
<feature type="region of interest" description="Disordered" evidence="3">
    <location>
        <begin position="1"/>
        <end position="53"/>
    </location>
</feature>